<keyword evidence="2" id="KW-1185">Reference proteome</keyword>
<dbReference type="Gene3D" id="3.10.620.30">
    <property type="match status" value="1"/>
</dbReference>
<evidence type="ECO:0008006" key="3">
    <source>
        <dbReference type="Google" id="ProtNLM"/>
    </source>
</evidence>
<sequence length="382" mass="44489">MIKIKPFAEKKSAPQEKKIKADNTVFEFFGTSLGFDVDKKIKNANFYPRTQKGIENFFSVVATSDYDGLLYEIENTCKEMHLNDWGVYLLINRLSYTLFPAQDNEKLLSWFLLNKLGYRVRVALGADKHIVLLHSVKGKIYSTPNYTLDNRKFYVISKYNKENIAKVYTYKNDYPNATKALDFTLKTLPLLAKKIQTKTVSFKEHGKVYTFSYRYNQNLIDFMKTYPQVEYKVFFNAPLEYETYKDIASDIKKYTENKKASEALDFVLHFVQKAFIYERDQEQFGREKVMFAEETLYYEKSDCEDRAVLYTRLVKDLFGIGIVGVKYKDHMSTALHVPMAGESVEVSGQRYVVADPTYINASLGETIPKYRSVMPESFVYVK</sequence>
<dbReference type="AlphaFoldDB" id="A0A7M1B7P1"/>
<gene>
    <name evidence="1" type="ORF">FJR45_07805</name>
</gene>
<dbReference type="KEGG" id="ssei:FJR45_07805"/>
<evidence type="ECO:0000313" key="2">
    <source>
        <dbReference type="Proteomes" id="UP000593719"/>
    </source>
</evidence>
<dbReference type="EMBL" id="CP041235">
    <property type="protein sequence ID" value="QOP44732.1"/>
    <property type="molecule type" value="Genomic_DNA"/>
</dbReference>
<protein>
    <recommendedName>
        <fullName evidence="3">Transglutaminase-like domain-containing protein</fullName>
    </recommendedName>
</protein>
<reference evidence="1 2" key="1">
    <citation type="submission" date="2019-06" db="EMBL/GenBank/DDBJ databases">
        <title>Sulfurimonas gotlandica sp. nov., a chemoautotrophic and psychrotolerant epsilonproteobacterium isolated from a pelagic redoxcline, and an emended description of the genus Sulfurimonas.</title>
        <authorList>
            <person name="Wang S."/>
            <person name="Jiang L."/>
            <person name="Shao Z."/>
        </authorList>
    </citation>
    <scope>NUCLEOTIDE SEQUENCE [LARGE SCALE GENOMIC DNA]</scope>
    <source>
        <strain evidence="1 2">S2-6</strain>
    </source>
</reference>
<accession>A0A7M1B7P1</accession>
<dbReference type="Proteomes" id="UP000593719">
    <property type="component" value="Chromosome"/>
</dbReference>
<name>A0A7M1B7P1_9BACT</name>
<evidence type="ECO:0000313" key="1">
    <source>
        <dbReference type="EMBL" id="QOP44732.1"/>
    </source>
</evidence>
<organism evidence="1 2">
    <name type="scientific">Sulfurimonas sediminis</name>
    <dbReference type="NCBI Taxonomy" id="2590020"/>
    <lineage>
        <taxon>Bacteria</taxon>
        <taxon>Pseudomonadati</taxon>
        <taxon>Campylobacterota</taxon>
        <taxon>Epsilonproteobacteria</taxon>
        <taxon>Campylobacterales</taxon>
        <taxon>Sulfurimonadaceae</taxon>
        <taxon>Sulfurimonas</taxon>
    </lineage>
</organism>
<proteinExistence type="predicted"/>